<protein>
    <submittedName>
        <fullName evidence="5">LacI family transcriptional regulator</fullName>
    </submittedName>
</protein>
<name>A0A919SFX6_9ACTN</name>
<dbReference type="EMBL" id="BOQP01000008">
    <property type="protein sequence ID" value="GIM71091.1"/>
    <property type="molecule type" value="Genomic_DNA"/>
</dbReference>
<dbReference type="SMART" id="SM00354">
    <property type="entry name" value="HTH_LACI"/>
    <property type="match status" value="1"/>
</dbReference>
<dbReference type="InterPro" id="IPR046335">
    <property type="entry name" value="LacI/GalR-like_sensor"/>
</dbReference>
<organism evidence="5 6">
    <name type="scientific">Winogradskya consettensis</name>
    <dbReference type="NCBI Taxonomy" id="113560"/>
    <lineage>
        <taxon>Bacteria</taxon>
        <taxon>Bacillati</taxon>
        <taxon>Actinomycetota</taxon>
        <taxon>Actinomycetes</taxon>
        <taxon>Micromonosporales</taxon>
        <taxon>Micromonosporaceae</taxon>
        <taxon>Winogradskya</taxon>
    </lineage>
</organism>
<accession>A0A919SFX6</accession>
<dbReference type="CDD" id="cd06267">
    <property type="entry name" value="PBP1_LacI_sugar_binding-like"/>
    <property type="match status" value="1"/>
</dbReference>
<evidence type="ECO:0000259" key="4">
    <source>
        <dbReference type="PROSITE" id="PS50932"/>
    </source>
</evidence>
<dbReference type="Gene3D" id="1.10.260.40">
    <property type="entry name" value="lambda repressor-like DNA-binding domains"/>
    <property type="match status" value="1"/>
</dbReference>
<dbReference type="GO" id="GO:0003700">
    <property type="term" value="F:DNA-binding transcription factor activity"/>
    <property type="evidence" value="ECO:0007669"/>
    <property type="project" value="TreeGrafter"/>
</dbReference>
<dbReference type="GO" id="GO:0000976">
    <property type="term" value="F:transcription cis-regulatory region binding"/>
    <property type="evidence" value="ECO:0007669"/>
    <property type="project" value="TreeGrafter"/>
</dbReference>
<dbReference type="PROSITE" id="PS50932">
    <property type="entry name" value="HTH_LACI_2"/>
    <property type="match status" value="1"/>
</dbReference>
<keyword evidence="3" id="KW-0804">Transcription</keyword>
<dbReference type="InterPro" id="IPR000843">
    <property type="entry name" value="HTH_LacI"/>
</dbReference>
<gene>
    <name evidence="5" type="ORF">Aco04nite_23730</name>
</gene>
<dbReference type="InterPro" id="IPR028082">
    <property type="entry name" value="Peripla_BP_I"/>
</dbReference>
<dbReference type="SUPFAM" id="SSF53822">
    <property type="entry name" value="Periplasmic binding protein-like I"/>
    <property type="match status" value="1"/>
</dbReference>
<comment type="caution">
    <text evidence="5">The sequence shown here is derived from an EMBL/GenBank/DDBJ whole genome shotgun (WGS) entry which is preliminary data.</text>
</comment>
<dbReference type="PANTHER" id="PTHR30146:SF138">
    <property type="entry name" value="TRANSCRIPTIONAL REGULATORY PROTEIN"/>
    <property type="match status" value="1"/>
</dbReference>
<evidence type="ECO:0000256" key="3">
    <source>
        <dbReference type="ARBA" id="ARBA00023163"/>
    </source>
</evidence>
<keyword evidence="1" id="KW-0805">Transcription regulation</keyword>
<dbReference type="Proteomes" id="UP000680865">
    <property type="component" value="Unassembled WGS sequence"/>
</dbReference>
<dbReference type="AlphaFoldDB" id="A0A919SFX6"/>
<evidence type="ECO:0000256" key="2">
    <source>
        <dbReference type="ARBA" id="ARBA00023125"/>
    </source>
</evidence>
<evidence type="ECO:0000256" key="1">
    <source>
        <dbReference type="ARBA" id="ARBA00023015"/>
    </source>
</evidence>
<dbReference type="InterPro" id="IPR010982">
    <property type="entry name" value="Lambda_DNA-bd_dom_sf"/>
</dbReference>
<keyword evidence="6" id="KW-1185">Reference proteome</keyword>
<dbReference type="Pfam" id="PF13377">
    <property type="entry name" value="Peripla_BP_3"/>
    <property type="match status" value="1"/>
</dbReference>
<evidence type="ECO:0000313" key="5">
    <source>
        <dbReference type="EMBL" id="GIM71091.1"/>
    </source>
</evidence>
<dbReference type="RefSeq" id="WP_212997225.1">
    <property type="nucleotide sequence ID" value="NZ_BAAATW010000003.1"/>
</dbReference>
<evidence type="ECO:0000313" key="6">
    <source>
        <dbReference type="Proteomes" id="UP000680865"/>
    </source>
</evidence>
<sequence length="354" mass="36241">MAGNRAPTIYDVARRAGVAASTVSRAFSRPGRVAAGTADRIRAAATELGYRTNPVARATATGRTSMIALIVTDVTDPATAELLRGAQEAAGAAGFTTVVSDAQDDGVPQREALERALSTVDGAVVAAPHAPDTALRSLVAQRPAVLLDRMLDGLPSVVPDIADGMRRLMAHLAELGHEMVTYVAGPADAWADGMRRRGLRQAGCEYGVQSRRIGPFPATIAGGMTAAGELLRRPTTAVIAYDDLIAIGLIRALTARGILVPQEVSVVGFGNVAASALITPGLTTVASPLRAMGALGVHNLLGLLDGSGSAATDALPVRLVVRGSTAHRRRNPASAGRGSLIVSGAGSYLPVATL</sequence>
<proteinExistence type="predicted"/>
<dbReference type="Gene3D" id="3.40.50.2300">
    <property type="match status" value="2"/>
</dbReference>
<dbReference type="SUPFAM" id="SSF47413">
    <property type="entry name" value="lambda repressor-like DNA-binding domains"/>
    <property type="match status" value="1"/>
</dbReference>
<dbReference type="PANTHER" id="PTHR30146">
    <property type="entry name" value="LACI-RELATED TRANSCRIPTIONAL REPRESSOR"/>
    <property type="match status" value="1"/>
</dbReference>
<dbReference type="Pfam" id="PF00356">
    <property type="entry name" value="LacI"/>
    <property type="match status" value="1"/>
</dbReference>
<feature type="domain" description="HTH lacI-type" evidence="4">
    <location>
        <begin position="7"/>
        <end position="61"/>
    </location>
</feature>
<dbReference type="CDD" id="cd01392">
    <property type="entry name" value="HTH_LacI"/>
    <property type="match status" value="1"/>
</dbReference>
<reference evidence="5" key="1">
    <citation type="submission" date="2021-03" db="EMBL/GenBank/DDBJ databases">
        <title>Whole genome shotgun sequence of Actinoplanes consettensis NBRC 14913.</title>
        <authorList>
            <person name="Komaki H."/>
            <person name="Tamura T."/>
        </authorList>
    </citation>
    <scope>NUCLEOTIDE SEQUENCE</scope>
    <source>
        <strain evidence="5">NBRC 14913</strain>
    </source>
</reference>
<keyword evidence="2" id="KW-0238">DNA-binding</keyword>